<dbReference type="RefSeq" id="WP_077932142.1">
    <property type="nucleotide sequence ID" value="NZ_CP014688.1"/>
</dbReference>
<dbReference type="AlphaFoldDB" id="A0A1U9LJ83"/>
<name>A0A1U9LJ83_9PROT</name>
<sequence>MAYAYSAGSGIFFNTNEFETTLILEAISTVFLKSSRENTWIAFLRRYVEQGEGISAQALAHMNAFLADEGCKTKQVTLRPTKVPYPGPGAKEQIAADRAKMMSHLNKLDDRKKNAFLLECRRKMQAEPETPEFDPTFDDQEVMFNEYKKMAKRLSSPKPRTLETLRSPTLKPATRKPILSLTGVTPAQLGKEDFTRQPDITKAEVLGSPAPIHLPQSNKNEVTAHPLFPHDVEDQPFIPEHVGWPSYEDEMPQPDVPAPKMRVRTQSAPTWPLPSRGWRGSPL</sequence>
<gene>
    <name evidence="2" type="ORF">A0U91_16030</name>
</gene>
<reference evidence="2 3" key="1">
    <citation type="submission" date="2016-03" db="EMBL/GenBank/DDBJ databases">
        <title>Acetic acid bacteria sequencing.</title>
        <authorList>
            <person name="Brandt J."/>
            <person name="Jakob F."/>
            <person name="Vogel R.F."/>
        </authorList>
    </citation>
    <scope>NUCLEOTIDE SEQUENCE [LARGE SCALE GENOMIC DNA]</scope>
    <source>
        <strain evidence="2 3">TMW2.1084</strain>
        <plasmid evidence="3">pac1084_1</plasmid>
    </source>
</reference>
<evidence type="ECO:0000313" key="2">
    <source>
        <dbReference type="EMBL" id="AQT06515.1"/>
    </source>
</evidence>
<evidence type="ECO:0000313" key="3">
    <source>
        <dbReference type="Proteomes" id="UP000189055"/>
    </source>
</evidence>
<protein>
    <submittedName>
        <fullName evidence="2">Uncharacterized protein</fullName>
    </submittedName>
</protein>
<accession>A0A1U9LJ83</accession>
<geneLocation type="plasmid" evidence="3">
    <name>pac1084_1</name>
</geneLocation>
<evidence type="ECO:0000256" key="1">
    <source>
        <dbReference type="SAM" id="MobiDB-lite"/>
    </source>
</evidence>
<feature type="region of interest" description="Disordered" evidence="1">
    <location>
        <begin position="234"/>
        <end position="283"/>
    </location>
</feature>
<organism evidence="2 3">
    <name type="scientific">Acetobacter persici</name>
    <dbReference type="NCBI Taxonomy" id="1076596"/>
    <lineage>
        <taxon>Bacteria</taxon>
        <taxon>Pseudomonadati</taxon>
        <taxon>Pseudomonadota</taxon>
        <taxon>Alphaproteobacteria</taxon>
        <taxon>Acetobacterales</taxon>
        <taxon>Acetobacteraceae</taxon>
        <taxon>Acetobacter</taxon>
    </lineage>
</organism>
<dbReference type="Proteomes" id="UP000189055">
    <property type="component" value="Plasmid pAC1084_1"/>
</dbReference>
<dbReference type="KEGG" id="aper:A0U91_16030"/>
<keyword evidence="2" id="KW-0614">Plasmid</keyword>
<dbReference type="EMBL" id="CP014688">
    <property type="protein sequence ID" value="AQT06515.1"/>
    <property type="molecule type" value="Genomic_DNA"/>
</dbReference>
<proteinExistence type="predicted"/>